<feature type="transmembrane region" description="Helical" evidence="8">
    <location>
        <begin position="153"/>
        <end position="179"/>
    </location>
</feature>
<feature type="transmembrane region" description="Helical" evidence="8">
    <location>
        <begin position="250"/>
        <end position="273"/>
    </location>
</feature>
<evidence type="ECO:0000256" key="7">
    <source>
        <dbReference type="ARBA" id="ARBA00023136"/>
    </source>
</evidence>
<sequence length="358" mass="39918">MRTNRFFKLCFGIILVLLIFYLSAKANFIFRPLISLFNIVIVPLMLAGFFYYLLRPLVDLMQRRKMNRTLAILIIYVVIAGVLVGFAGGVWPPLRDQVVNLVEIAPNLFNSLSKQLQELDSNGFLASVLPEDTNLFSKVSEYLNSGFEYLTNYLSGLFTFVSNFAIVIFTFPIILFYMLKEGGKMGRTIVGFLPKRFRDEGTEAVGEIDHALSGFIVGRVIVNVALGVLMYIGFLLIGLPYALLLTVVAVIMNFVPFIGAILSAVPIVIVGFVESPSTALWALIIILAAQQIQDNLIAPYVFGKSLDIHPLTTILLILVGGDLAGILGILLIIPFYMAVKIVVTRVYRRFFKERWEAA</sequence>
<keyword evidence="3" id="KW-0813">Transport</keyword>
<organism evidence="9 10">
    <name type="scientific">Paenibacillus sabuli</name>
    <dbReference type="NCBI Taxonomy" id="2772509"/>
    <lineage>
        <taxon>Bacteria</taxon>
        <taxon>Bacillati</taxon>
        <taxon>Bacillota</taxon>
        <taxon>Bacilli</taxon>
        <taxon>Bacillales</taxon>
        <taxon>Paenibacillaceae</taxon>
        <taxon>Paenibacillus</taxon>
    </lineage>
</organism>
<keyword evidence="6 8" id="KW-1133">Transmembrane helix</keyword>
<evidence type="ECO:0000256" key="3">
    <source>
        <dbReference type="ARBA" id="ARBA00022448"/>
    </source>
</evidence>
<dbReference type="RefSeq" id="WP_190914457.1">
    <property type="nucleotide sequence ID" value="NZ_JACXIZ010000007.1"/>
</dbReference>
<dbReference type="InterPro" id="IPR002549">
    <property type="entry name" value="AI-2E-like"/>
</dbReference>
<feature type="transmembrane region" description="Helical" evidence="8">
    <location>
        <begin position="280"/>
        <end position="302"/>
    </location>
</feature>
<proteinExistence type="inferred from homology"/>
<keyword evidence="10" id="KW-1185">Reference proteome</keyword>
<name>A0A927BRA7_9BACL</name>
<evidence type="ECO:0000256" key="1">
    <source>
        <dbReference type="ARBA" id="ARBA00004651"/>
    </source>
</evidence>
<evidence type="ECO:0000313" key="10">
    <source>
        <dbReference type="Proteomes" id="UP000621560"/>
    </source>
</evidence>
<protein>
    <submittedName>
        <fullName evidence="9">AI-2E family transporter</fullName>
    </submittedName>
</protein>
<evidence type="ECO:0000256" key="4">
    <source>
        <dbReference type="ARBA" id="ARBA00022475"/>
    </source>
</evidence>
<gene>
    <name evidence="9" type="ORF">IDH44_02805</name>
</gene>
<dbReference type="AlphaFoldDB" id="A0A927BRA7"/>
<reference evidence="9" key="1">
    <citation type="submission" date="2020-09" db="EMBL/GenBank/DDBJ databases">
        <title>A novel bacterium of genus Paenibacillus, isolated from South China Sea.</title>
        <authorList>
            <person name="Huang H."/>
            <person name="Mo K."/>
            <person name="Hu Y."/>
        </authorList>
    </citation>
    <scope>NUCLEOTIDE SEQUENCE</scope>
    <source>
        <strain evidence="9">IB182496</strain>
    </source>
</reference>
<evidence type="ECO:0000313" key="9">
    <source>
        <dbReference type="EMBL" id="MBD2844104.1"/>
    </source>
</evidence>
<keyword evidence="7 8" id="KW-0472">Membrane</keyword>
<dbReference type="GO" id="GO:0055085">
    <property type="term" value="P:transmembrane transport"/>
    <property type="evidence" value="ECO:0007669"/>
    <property type="project" value="TreeGrafter"/>
</dbReference>
<dbReference type="PANTHER" id="PTHR21716:SF53">
    <property type="entry name" value="PERMEASE PERM-RELATED"/>
    <property type="match status" value="1"/>
</dbReference>
<evidence type="ECO:0000256" key="8">
    <source>
        <dbReference type="SAM" id="Phobius"/>
    </source>
</evidence>
<dbReference type="PANTHER" id="PTHR21716">
    <property type="entry name" value="TRANSMEMBRANE PROTEIN"/>
    <property type="match status" value="1"/>
</dbReference>
<comment type="subcellular location">
    <subcellularLocation>
        <location evidence="1">Cell membrane</location>
        <topology evidence="1">Multi-pass membrane protein</topology>
    </subcellularLocation>
</comment>
<dbReference type="Pfam" id="PF01594">
    <property type="entry name" value="AI-2E_transport"/>
    <property type="match status" value="1"/>
</dbReference>
<evidence type="ECO:0000256" key="2">
    <source>
        <dbReference type="ARBA" id="ARBA00009773"/>
    </source>
</evidence>
<dbReference type="Proteomes" id="UP000621560">
    <property type="component" value="Unassembled WGS sequence"/>
</dbReference>
<comment type="similarity">
    <text evidence="2">Belongs to the autoinducer-2 exporter (AI-2E) (TC 2.A.86) family.</text>
</comment>
<dbReference type="GO" id="GO:0005886">
    <property type="term" value="C:plasma membrane"/>
    <property type="evidence" value="ECO:0007669"/>
    <property type="project" value="UniProtKB-SubCell"/>
</dbReference>
<accession>A0A927BRA7</accession>
<keyword evidence="4" id="KW-1003">Cell membrane</keyword>
<feature type="transmembrane region" description="Helical" evidence="8">
    <location>
        <begin position="70"/>
        <end position="91"/>
    </location>
</feature>
<evidence type="ECO:0000256" key="6">
    <source>
        <dbReference type="ARBA" id="ARBA00022989"/>
    </source>
</evidence>
<keyword evidence="5 8" id="KW-0812">Transmembrane</keyword>
<dbReference type="EMBL" id="JACXIZ010000007">
    <property type="protein sequence ID" value="MBD2844104.1"/>
    <property type="molecule type" value="Genomic_DNA"/>
</dbReference>
<evidence type="ECO:0000256" key="5">
    <source>
        <dbReference type="ARBA" id="ARBA00022692"/>
    </source>
</evidence>
<feature type="transmembrane region" description="Helical" evidence="8">
    <location>
        <begin position="34"/>
        <end position="54"/>
    </location>
</feature>
<feature type="transmembrane region" description="Helical" evidence="8">
    <location>
        <begin position="314"/>
        <end position="339"/>
    </location>
</feature>
<comment type="caution">
    <text evidence="9">The sequence shown here is derived from an EMBL/GenBank/DDBJ whole genome shotgun (WGS) entry which is preliminary data.</text>
</comment>
<feature type="transmembrane region" description="Helical" evidence="8">
    <location>
        <begin position="220"/>
        <end position="244"/>
    </location>
</feature>